<dbReference type="RefSeq" id="WP_274512497.1">
    <property type="nucleotide sequence ID" value="NZ_CP082270.1"/>
</dbReference>
<protein>
    <recommendedName>
        <fullName evidence="4">Phospholipase</fullName>
    </recommendedName>
</protein>
<keyword evidence="1" id="KW-0732">Signal</keyword>
<dbReference type="PROSITE" id="PS51257">
    <property type="entry name" value="PROKAR_LIPOPROTEIN"/>
    <property type="match status" value="1"/>
</dbReference>
<name>A0ABY7Y6C9_9GAMM</name>
<feature type="signal peptide" evidence="1">
    <location>
        <begin position="1"/>
        <end position="20"/>
    </location>
</feature>
<reference evidence="2 3" key="1">
    <citation type="submission" date="2021-08" db="EMBL/GenBank/DDBJ databases">
        <title>Stenotrophomonas forensis sp. nov., isolated from contaminated viral transport media.</title>
        <authorList>
            <person name="Nguyen S.V."/>
            <person name="Edwards D."/>
            <person name="Scott S."/>
            <person name="Doss J."/>
            <person name="Merid S."/>
            <person name="Zelaya E."/>
            <person name="Maza C."/>
            <person name="Mann M."/>
            <person name="Hamilton B."/>
            <person name="Blackwell R."/>
            <person name="Tran A."/>
            <person name="Hauser J."/>
        </authorList>
    </citation>
    <scope>NUCLEOTIDE SEQUENCE [LARGE SCALE GENOMIC DNA]</scope>
    <source>
        <strain evidence="2 3">DFS-20110405</strain>
    </source>
</reference>
<gene>
    <name evidence="2" type="ORF">K5L94_09670</name>
</gene>
<evidence type="ECO:0000256" key="1">
    <source>
        <dbReference type="SAM" id="SignalP"/>
    </source>
</evidence>
<organism evidence="2 3">
    <name type="scientific">Stenotrophomonas forensis</name>
    <dbReference type="NCBI Taxonomy" id="2871169"/>
    <lineage>
        <taxon>Bacteria</taxon>
        <taxon>Pseudomonadati</taxon>
        <taxon>Pseudomonadota</taxon>
        <taxon>Gammaproteobacteria</taxon>
        <taxon>Lysobacterales</taxon>
        <taxon>Lysobacteraceae</taxon>
        <taxon>Stenotrophomonas</taxon>
        <taxon>Stenotrophomonas maltophilia group</taxon>
    </lineage>
</organism>
<sequence length="349" mass="38479">MLHPALRAGCLILAAALACAPCAAFELQMVTRAQAKDLRTRLDQLGVRGVSLQMILDSGYEPVHERIMLMSYGCPGQPSCAAHSERGHISMGLQWNDNPPDVPSLGACQGKVVMMPHRSGNCWLAHMLKAKRNPDAGYGEASLMAQRSHYGDMQFLHAMASEPGEAASTTLEHMMAWAEYSYRLSLRGGLEQLDVEAPVRQFAGLAPWFQAEKRHWTGADLFMFGHEYDEPLIRDMAFGSLLHLLQDSYSQSHVQRDYAADGLPIERLLTYRGQSSHCHAKADRKGPEEKKPLAANLRAAIEMGRELIALRERTAPWTEAEGLLRGSAFRLAADVQPAGTGAFTSKHCK</sequence>
<evidence type="ECO:0000313" key="2">
    <source>
        <dbReference type="EMBL" id="WDM65514.1"/>
    </source>
</evidence>
<proteinExistence type="predicted"/>
<dbReference type="Proteomes" id="UP001216828">
    <property type="component" value="Chromosome"/>
</dbReference>
<accession>A0ABY7Y6C9</accession>
<dbReference type="EMBL" id="CP082270">
    <property type="protein sequence ID" value="WDM65514.1"/>
    <property type="molecule type" value="Genomic_DNA"/>
</dbReference>
<keyword evidence="3" id="KW-1185">Reference proteome</keyword>
<evidence type="ECO:0000313" key="3">
    <source>
        <dbReference type="Proteomes" id="UP001216828"/>
    </source>
</evidence>
<feature type="chain" id="PRO_5047430723" description="Phospholipase" evidence="1">
    <location>
        <begin position="21"/>
        <end position="349"/>
    </location>
</feature>
<evidence type="ECO:0008006" key="4">
    <source>
        <dbReference type="Google" id="ProtNLM"/>
    </source>
</evidence>